<dbReference type="PANTHER" id="PTHR45743">
    <property type="entry name" value="POTASSIUM CHANNEL AKT1"/>
    <property type="match status" value="1"/>
</dbReference>
<evidence type="ECO:0000256" key="2">
    <source>
        <dbReference type="ARBA" id="ARBA00007929"/>
    </source>
</evidence>
<dbReference type="SMART" id="SM00100">
    <property type="entry name" value="cNMP"/>
    <property type="match status" value="1"/>
</dbReference>
<dbReference type="Pfam" id="PF11834">
    <property type="entry name" value="KHA"/>
    <property type="match status" value="1"/>
</dbReference>
<dbReference type="InterPro" id="IPR045319">
    <property type="entry name" value="KAT/AKT"/>
</dbReference>
<comment type="subunit">
    <text evidence="16">The potassium channel is composed of a homo- or heterotetrameric complex of pore-forming subunits.</text>
</comment>
<organism evidence="19 20">
    <name type="scientific">Buddleja alternifolia</name>
    <dbReference type="NCBI Taxonomy" id="168488"/>
    <lineage>
        <taxon>Eukaryota</taxon>
        <taxon>Viridiplantae</taxon>
        <taxon>Streptophyta</taxon>
        <taxon>Embryophyta</taxon>
        <taxon>Tracheophyta</taxon>
        <taxon>Spermatophyta</taxon>
        <taxon>Magnoliopsida</taxon>
        <taxon>eudicotyledons</taxon>
        <taxon>Gunneridae</taxon>
        <taxon>Pentapetalae</taxon>
        <taxon>asterids</taxon>
        <taxon>lamiids</taxon>
        <taxon>Lamiales</taxon>
        <taxon>Scrophulariaceae</taxon>
        <taxon>Buddlejeae</taxon>
        <taxon>Buddleja</taxon>
    </lineage>
</organism>
<evidence type="ECO:0000256" key="15">
    <source>
        <dbReference type="PROSITE-ProRule" id="PRU00023"/>
    </source>
</evidence>
<dbReference type="PROSITE" id="PS50297">
    <property type="entry name" value="ANK_REP_REGION"/>
    <property type="match status" value="2"/>
</dbReference>
<evidence type="ECO:0000256" key="10">
    <source>
        <dbReference type="ARBA" id="ARBA00022989"/>
    </source>
</evidence>
<feature type="domain" description="KHA" evidence="18">
    <location>
        <begin position="723"/>
        <end position="794"/>
    </location>
</feature>
<dbReference type="InterPro" id="IPR000595">
    <property type="entry name" value="cNMP-bd_dom"/>
</dbReference>
<keyword evidence="14 16" id="KW-0407">Ion channel</keyword>
<dbReference type="SMART" id="SM00248">
    <property type="entry name" value="ANK"/>
    <property type="match status" value="6"/>
</dbReference>
<keyword evidence="8 16" id="KW-0851">Voltage-gated channel</keyword>
<dbReference type="CDD" id="cd00038">
    <property type="entry name" value="CAP_ED"/>
    <property type="match status" value="1"/>
</dbReference>
<feature type="repeat" description="ANK" evidence="15">
    <location>
        <begin position="547"/>
        <end position="579"/>
    </location>
</feature>
<dbReference type="Gene3D" id="2.60.120.10">
    <property type="entry name" value="Jelly Rolls"/>
    <property type="match status" value="1"/>
</dbReference>
<evidence type="ECO:0000256" key="12">
    <source>
        <dbReference type="ARBA" id="ARBA00023065"/>
    </source>
</evidence>
<dbReference type="Gene3D" id="1.10.287.70">
    <property type="match status" value="1"/>
</dbReference>
<reference evidence="19" key="1">
    <citation type="submission" date="2019-10" db="EMBL/GenBank/DDBJ databases">
        <authorList>
            <person name="Zhang R."/>
            <person name="Pan Y."/>
            <person name="Wang J."/>
            <person name="Ma R."/>
            <person name="Yu S."/>
        </authorList>
    </citation>
    <scope>NUCLEOTIDE SEQUENCE</scope>
    <source>
        <strain evidence="19">LA-IB0</strain>
        <tissue evidence="19">Leaf</tissue>
    </source>
</reference>
<dbReference type="GO" id="GO:0034702">
    <property type="term" value="C:monoatomic ion channel complex"/>
    <property type="evidence" value="ECO:0007669"/>
    <property type="project" value="UniProtKB-KW"/>
</dbReference>
<dbReference type="PRINTS" id="PR01463">
    <property type="entry name" value="EAGCHANLFMLY"/>
</dbReference>
<dbReference type="PANTHER" id="PTHR45743:SF3">
    <property type="entry name" value="POTASSIUM CHANNEL SKOR"/>
    <property type="match status" value="1"/>
</dbReference>
<comment type="function">
    <text evidence="16">Potassium channel.</text>
</comment>
<evidence type="ECO:0000256" key="6">
    <source>
        <dbReference type="ARBA" id="ARBA00022737"/>
    </source>
</evidence>
<evidence type="ECO:0000256" key="13">
    <source>
        <dbReference type="ARBA" id="ARBA00023136"/>
    </source>
</evidence>
<dbReference type="PROSITE" id="PS51490">
    <property type="entry name" value="KHA"/>
    <property type="match status" value="1"/>
</dbReference>
<evidence type="ECO:0000256" key="16">
    <source>
        <dbReference type="RuleBase" id="RU369015"/>
    </source>
</evidence>
<comment type="caution">
    <text evidence="19">The sequence shown here is derived from an EMBL/GenBank/DDBJ whole genome shotgun (WGS) entry which is preliminary data.</text>
</comment>
<evidence type="ECO:0000256" key="14">
    <source>
        <dbReference type="ARBA" id="ARBA00023303"/>
    </source>
</evidence>
<dbReference type="Pfam" id="PF00520">
    <property type="entry name" value="Ion_trans"/>
    <property type="match status" value="1"/>
</dbReference>
<dbReference type="SUPFAM" id="SSF48403">
    <property type="entry name" value="Ankyrin repeat"/>
    <property type="match status" value="1"/>
</dbReference>
<dbReference type="Pfam" id="PF13857">
    <property type="entry name" value="Ank_5"/>
    <property type="match status" value="1"/>
</dbReference>
<keyword evidence="9 16" id="KW-0630">Potassium</keyword>
<dbReference type="Pfam" id="PF12796">
    <property type="entry name" value="Ank_2"/>
    <property type="match status" value="1"/>
</dbReference>
<keyword evidence="7 16" id="KW-0631">Potassium channel</keyword>
<evidence type="ECO:0000256" key="9">
    <source>
        <dbReference type="ARBA" id="ARBA00022958"/>
    </source>
</evidence>
<dbReference type="InterPro" id="IPR021789">
    <property type="entry name" value="KHA_dom"/>
</dbReference>
<dbReference type="FunFam" id="1.10.287.70:FF:000139">
    <property type="entry name" value="Potassium channel SKOR"/>
    <property type="match status" value="1"/>
</dbReference>
<dbReference type="GO" id="GO:0005249">
    <property type="term" value="F:voltage-gated potassium channel activity"/>
    <property type="evidence" value="ECO:0007669"/>
    <property type="project" value="UniProtKB-UniRule"/>
</dbReference>
<feature type="repeat" description="ANK" evidence="15">
    <location>
        <begin position="580"/>
        <end position="612"/>
    </location>
</feature>
<proteinExistence type="inferred from homology"/>
<keyword evidence="11 15" id="KW-0040">ANK repeat</keyword>
<feature type="transmembrane region" description="Helical" evidence="16">
    <location>
        <begin position="178"/>
        <end position="196"/>
    </location>
</feature>
<dbReference type="InterPro" id="IPR005821">
    <property type="entry name" value="Ion_trans_dom"/>
</dbReference>
<dbReference type="InterPro" id="IPR003938">
    <property type="entry name" value="K_chnl_volt-dep_EAG/ELK/ERG"/>
</dbReference>
<dbReference type="EMBL" id="WHWC01000004">
    <property type="protein sequence ID" value="KAG8383669.1"/>
    <property type="molecule type" value="Genomic_DNA"/>
</dbReference>
<comment type="similarity">
    <text evidence="2 16">Belongs to the potassium channel family. Plant (TC 1.A.1.4) subfamily.</text>
</comment>
<accession>A0AAV6XL40</accession>
<evidence type="ECO:0000256" key="4">
    <source>
        <dbReference type="ARBA" id="ARBA00022538"/>
    </source>
</evidence>
<keyword evidence="12 16" id="KW-0406">Ion transport</keyword>
<evidence type="ECO:0000256" key="7">
    <source>
        <dbReference type="ARBA" id="ARBA00022826"/>
    </source>
</evidence>
<evidence type="ECO:0000259" key="17">
    <source>
        <dbReference type="PROSITE" id="PS50042"/>
    </source>
</evidence>
<dbReference type="SUPFAM" id="SSF51206">
    <property type="entry name" value="cAMP-binding domain-like"/>
    <property type="match status" value="2"/>
</dbReference>
<protein>
    <recommendedName>
        <fullName evidence="16">Potassium channel</fullName>
    </recommendedName>
</protein>
<evidence type="ECO:0000256" key="11">
    <source>
        <dbReference type="ARBA" id="ARBA00023043"/>
    </source>
</evidence>
<dbReference type="FunFam" id="2.60.120.10:FF:000074">
    <property type="entry name" value="Potassium channel KAT2"/>
    <property type="match status" value="1"/>
</dbReference>
<dbReference type="PRINTS" id="PR01415">
    <property type="entry name" value="ANKYRIN"/>
</dbReference>
<dbReference type="InterPro" id="IPR036770">
    <property type="entry name" value="Ankyrin_rpt-contain_sf"/>
</dbReference>
<comment type="subcellular location">
    <subcellularLocation>
        <location evidence="1 16">Membrane</location>
        <topology evidence="1 16">Multi-pass membrane protein</topology>
    </subcellularLocation>
</comment>
<dbReference type="Gene3D" id="1.25.40.20">
    <property type="entry name" value="Ankyrin repeat-containing domain"/>
    <property type="match status" value="2"/>
</dbReference>
<keyword evidence="13 16" id="KW-0472">Membrane</keyword>
<evidence type="ECO:0000313" key="19">
    <source>
        <dbReference type="EMBL" id="KAG8383669.1"/>
    </source>
</evidence>
<keyword evidence="10 16" id="KW-1133">Transmembrane helix</keyword>
<dbReference type="Proteomes" id="UP000826271">
    <property type="component" value="Unassembled WGS sequence"/>
</dbReference>
<comment type="domain">
    <text evidence="16">The KHA domain (rich in hydrophobic and acidic residues) present in the C-terminal part is likely to be important for tetramerization.</text>
</comment>
<keyword evidence="20" id="KW-1185">Reference proteome</keyword>
<evidence type="ECO:0000256" key="3">
    <source>
        <dbReference type="ARBA" id="ARBA00022448"/>
    </source>
</evidence>
<keyword evidence="4 16" id="KW-0633">Potassium transport</keyword>
<dbReference type="InterPro" id="IPR002110">
    <property type="entry name" value="Ankyrin_rpt"/>
</dbReference>
<gene>
    <name evidence="19" type="ORF">BUALT_Bualt04G0037900</name>
</gene>
<feature type="transmembrane region" description="Helical" evidence="16">
    <location>
        <begin position="13"/>
        <end position="34"/>
    </location>
</feature>
<feature type="repeat" description="ANK" evidence="15">
    <location>
        <begin position="644"/>
        <end position="676"/>
    </location>
</feature>
<dbReference type="InterPro" id="IPR018490">
    <property type="entry name" value="cNMP-bd_dom_sf"/>
</dbReference>
<keyword evidence="3 16" id="KW-0813">Transport</keyword>
<dbReference type="InterPro" id="IPR014710">
    <property type="entry name" value="RmlC-like_jellyroll"/>
</dbReference>
<sequence length="794" mass="89885">MEFGFFRGLPKDLFLLDIAGQFAFLIDIILQFFVGYRDSHSYKMVYNLTPIALRYLKSHFITDLLGCMPWDIIYKAAGRKEEVRYLLWIRLTRVRKVIDFFQRMEKDIRINYLFTRIVKLIAVELYCTHTAACIFYYLATTLPEEEEGYTWIGSLKLGDYSYSQFRDIDLLKRYTTSLYFAIVTMATVGYGDIHAVNLREMIFVMIYVSFDMILGAYLIGNMTALIVKGSKTERYRDKMTDLIKYMNRNKLGKDLRNQIKGHLRLQYESSYTDATVLQDIPISIRAKISQRLYKSYVENVPLFKARGDDKVQKLEKNQSVMAEDVLQLKFQLNEFMKEMKDATAALLAAQRGPTASATSSPAAQCTGAREEQALGVPDGVQAVTRVHEEFFLPGEVIMEQGNVVDQLYFVCHGVLEEVGIGADGSEDTASLLEPNSSFGEISILCNIPQPCRVRVCELCRLLRIDKQSFSNILEIYFHDGRTVLTNLLEGKESNIRVKQVESDITFHIAKQEAELALRLNSAAYYGDLYQLKSLIRAGADLNKTDYDGRSPLHLAASRGYEDITLFLIQEGIDVNAEDKSGSTPLFEAIKNGHEIVALLLSKEGALLKIDNAGSYLCTLVSRGDSDLLRRVLSNGIDPNSRDYDQRTPLHIAASQGLFLMAKLLLEAGAGVFSKDRWGNTPVDEGRMCGNKNMIRLLEEAKAAQLSQFPDDSQELAERPCPRKCTVFPFHPWDPKEGRRHGLVMWVPHSIEELIQVASKQLEFPDGCCILSEDGGKIVEVDMIADGQKLYIINE</sequence>
<feature type="transmembrane region" description="Helical" evidence="16">
    <location>
        <begin position="202"/>
        <end position="227"/>
    </location>
</feature>
<feature type="domain" description="Cyclic nucleotide-binding" evidence="17">
    <location>
        <begin position="381"/>
        <end position="473"/>
    </location>
</feature>
<evidence type="ECO:0000313" key="20">
    <source>
        <dbReference type="Proteomes" id="UP000826271"/>
    </source>
</evidence>
<keyword evidence="5 16" id="KW-0812">Transmembrane</keyword>
<dbReference type="Pfam" id="PF00027">
    <property type="entry name" value="cNMP_binding"/>
    <property type="match status" value="1"/>
</dbReference>
<evidence type="ECO:0000256" key="1">
    <source>
        <dbReference type="ARBA" id="ARBA00004141"/>
    </source>
</evidence>
<dbReference type="PROSITE" id="PS50088">
    <property type="entry name" value="ANK_REPEAT"/>
    <property type="match status" value="3"/>
</dbReference>
<dbReference type="SUPFAM" id="SSF81324">
    <property type="entry name" value="Voltage-gated potassium channels"/>
    <property type="match status" value="1"/>
</dbReference>
<comment type="domain">
    <text evidence="16">The segment S4 is probably the voltage-sensor and is characterized by a series of positively charged amino acids. The pore-forming region H5 is enclosed by the transmembrane segments S5 and S6 in the Shaker-type (1P/6TM) and contains the GYGD signature motif which seems to be involved in potassium selectivity.</text>
</comment>
<dbReference type="AlphaFoldDB" id="A0AAV6XL40"/>
<keyword evidence="6" id="KW-0677">Repeat</keyword>
<comment type="caution">
    <text evidence="16">Lacks conserved residue(s) required for the propagation of feature annotation.</text>
</comment>
<dbReference type="PROSITE" id="PS50042">
    <property type="entry name" value="CNMP_BINDING_3"/>
    <property type="match status" value="1"/>
</dbReference>
<evidence type="ECO:0000256" key="8">
    <source>
        <dbReference type="ARBA" id="ARBA00022882"/>
    </source>
</evidence>
<evidence type="ECO:0000259" key="18">
    <source>
        <dbReference type="PROSITE" id="PS51490"/>
    </source>
</evidence>
<evidence type="ECO:0000256" key="5">
    <source>
        <dbReference type="ARBA" id="ARBA00022692"/>
    </source>
</evidence>
<dbReference type="Gene3D" id="1.10.287.630">
    <property type="entry name" value="Helix hairpin bin"/>
    <property type="match status" value="1"/>
</dbReference>
<name>A0AAV6XL40_9LAMI</name>